<accession>A0A5B8CMM5</accession>
<dbReference type="GO" id="GO:0016787">
    <property type="term" value="F:hydrolase activity"/>
    <property type="evidence" value="ECO:0007669"/>
    <property type="project" value="UniProtKB-KW"/>
</dbReference>
<proteinExistence type="predicted"/>
<dbReference type="PROSITE" id="PS50263">
    <property type="entry name" value="CN_HYDROLASE"/>
    <property type="match status" value="1"/>
</dbReference>
<dbReference type="Proteomes" id="UP000311469">
    <property type="component" value="Chromosome cSF2"/>
</dbReference>
<sequence>MTEVRIAAAQYPIELLPSYGAWEAKLSRWVSEAAVRRAQLLVFPEYAAMELAGTDPAAAADLHASLDHVVALGERIDELHRQLAIHYGVTILGGSRPCRDARGAVVNRARLFCPDGRTGYQDKIVMTRFEREIWGITGGEAVHVLDAPFGRVGISICYDAEFPLIARAQAEAGARIILVPSATDSMQGYWRVRIGAQARALENQCYVVQAPTVGQAPWLPSLDDNHGAAAIYGPPDGIAPDNGVFAVGEVNRPQWLFSDVRLDQVDVWRGSGTVLPFLHWPEQHVAMRPDDARRDEPALPAPITAPDRSEDRPEPIFGSLE</sequence>
<dbReference type="InterPro" id="IPR036526">
    <property type="entry name" value="C-N_Hydrolase_sf"/>
</dbReference>
<evidence type="ECO:0000313" key="3">
    <source>
        <dbReference type="EMBL" id="QDC39892.1"/>
    </source>
</evidence>
<dbReference type="PANTHER" id="PTHR23088">
    <property type="entry name" value="NITRILASE-RELATED"/>
    <property type="match status" value="1"/>
</dbReference>
<gene>
    <name evidence="3" type="ORF">FIL70_22310</name>
</gene>
<dbReference type="CDD" id="cd07574">
    <property type="entry name" value="nitrilase_Rim1_like"/>
    <property type="match status" value="1"/>
</dbReference>
<evidence type="ECO:0000313" key="4">
    <source>
        <dbReference type="Proteomes" id="UP000311469"/>
    </source>
</evidence>
<dbReference type="SUPFAM" id="SSF56317">
    <property type="entry name" value="Carbon-nitrogen hydrolase"/>
    <property type="match status" value="1"/>
</dbReference>
<dbReference type="PANTHER" id="PTHR23088:SF50">
    <property type="entry name" value="HYDROLASE YHCX"/>
    <property type="match status" value="1"/>
</dbReference>
<keyword evidence="3" id="KW-0378">Hydrolase</keyword>
<dbReference type="EMBL" id="CP041017">
    <property type="protein sequence ID" value="QDC39892.1"/>
    <property type="molecule type" value="Genomic_DNA"/>
</dbReference>
<feature type="compositionally biased region" description="Basic and acidic residues" evidence="1">
    <location>
        <begin position="288"/>
        <end position="297"/>
    </location>
</feature>
<name>A0A5B8CMM5_SPHSA</name>
<dbReference type="InterPro" id="IPR003010">
    <property type="entry name" value="C-N_Hydrolase"/>
</dbReference>
<dbReference type="AlphaFoldDB" id="A0A5B8CMM5"/>
<dbReference type="Gene3D" id="3.60.110.10">
    <property type="entry name" value="Carbon-nitrogen hydrolase"/>
    <property type="match status" value="1"/>
</dbReference>
<reference evidence="3 4" key="1">
    <citation type="submission" date="2019-06" db="EMBL/GenBank/DDBJ databases">
        <title>Genome organization and adaptive potential of archetypical organophosphate degarding Sphingobium fuliginis ATCC 27551.</title>
        <authorList>
            <person name="Sarwar A."/>
            <person name="Parthasarathy S."/>
            <person name="Singh C."/>
            <person name="Siddavattam D."/>
        </authorList>
    </citation>
    <scope>NUCLEOTIDE SEQUENCE [LARGE SCALE GENOMIC DNA]</scope>
    <source>
        <strain evidence="3 4">ATCC 27551</strain>
    </source>
</reference>
<dbReference type="KEGG" id="sufl:FIL70_22310"/>
<dbReference type="Pfam" id="PF00795">
    <property type="entry name" value="CN_hydrolase"/>
    <property type="match status" value="1"/>
</dbReference>
<evidence type="ECO:0000259" key="2">
    <source>
        <dbReference type="PROSITE" id="PS50263"/>
    </source>
</evidence>
<protein>
    <submittedName>
        <fullName evidence="3">Carbon-nitrogen hydrolase family protein</fullName>
    </submittedName>
</protein>
<feature type="domain" description="CN hydrolase" evidence="2">
    <location>
        <begin position="4"/>
        <end position="262"/>
    </location>
</feature>
<evidence type="ECO:0000256" key="1">
    <source>
        <dbReference type="SAM" id="MobiDB-lite"/>
    </source>
</evidence>
<dbReference type="RefSeq" id="WP_140043353.1">
    <property type="nucleotide sequence ID" value="NZ_CP041017.1"/>
</dbReference>
<organism evidence="3 4">
    <name type="scientific">Sphingobium fuliginis ATCC 27551</name>
    <dbReference type="NCBI Taxonomy" id="1208342"/>
    <lineage>
        <taxon>Bacteria</taxon>
        <taxon>Pseudomonadati</taxon>
        <taxon>Pseudomonadota</taxon>
        <taxon>Alphaproteobacteria</taxon>
        <taxon>Sphingomonadales</taxon>
        <taxon>Sphingomonadaceae</taxon>
        <taxon>Sphingobium</taxon>
    </lineage>
</organism>
<feature type="region of interest" description="Disordered" evidence="1">
    <location>
        <begin position="288"/>
        <end position="321"/>
    </location>
</feature>